<keyword evidence="6" id="KW-1185">Reference proteome</keyword>
<comment type="caution">
    <text evidence="4">The sequence shown here is derived from an EMBL/GenBank/DDBJ whole genome shotgun (WGS) entry which is preliminary data.</text>
</comment>
<organism evidence="4 5">
    <name type="scientific">Caballeronia grimmiae</name>
    <dbReference type="NCBI Taxonomy" id="1071679"/>
    <lineage>
        <taxon>Bacteria</taxon>
        <taxon>Pseudomonadati</taxon>
        <taxon>Pseudomonadota</taxon>
        <taxon>Betaproteobacteria</taxon>
        <taxon>Burkholderiales</taxon>
        <taxon>Burkholderiaceae</taxon>
        <taxon>Caballeronia</taxon>
    </lineage>
</organism>
<feature type="modified residue" description="4-aspartylphosphate" evidence="1">
    <location>
        <position position="62"/>
    </location>
</feature>
<proteinExistence type="predicted"/>
<keyword evidence="1" id="KW-0597">Phosphoprotein</keyword>
<dbReference type="EMBL" id="BMEG01000001">
    <property type="protein sequence ID" value="GGD51066.1"/>
    <property type="molecule type" value="Genomic_DNA"/>
</dbReference>
<gene>
    <name evidence="4" type="ORF">BG57_06655</name>
    <name evidence="3" type="ORF">GCM10010985_00950</name>
</gene>
<dbReference type="InterPro" id="IPR011006">
    <property type="entry name" value="CheY-like_superfamily"/>
</dbReference>
<evidence type="ECO:0000313" key="5">
    <source>
        <dbReference type="Proteomes" id="UP000027439"/>
    </source>
</evidence>
<sequence length="153" mass="17338">MEMKQEFARRQILVAETAPVIVHALRSLLSEGPLESTVDSVILRFDLIDRLQANSVDLLILDPVCVQRDVDIGNLDCLIELRRRFPCVPILFCTTLRDVIILDEIFCMNRIGICSKSDEMIDIFRLCEQLLSGNYGGVSPKIDAMFRGARQLL</sequence>
<evidence type="ECO:0000313" key="6">
    <source>
        <dbReference type="Proteomes" id="UP000597138"/>
    </source>
</evidence>
<evidence type="ECO:0000313" key="3">
    <source>
        <dbReference type="EMBL" id="GGD51066.1"/>
    </source>
</evidence>
<evidence type="ECO:0000259" key="2">
    <source>
        <dbReference type="PROSITE" id="PS50110"/>
    </source>
</evidence>
<reference evidence="6" key="3">
    <citation type="journal article" date="2019" name="Int. J. Syst. Evol. Microbiol.">
        <title>The Global Catalogue of Microorganisms (GCM) 10K type strain sequencing project: providing services to taxonomists for standard genome sequencing and annotation.</title>
        <authorList>
            <consortium name="The Broad Institute Genomics Platform"/>
            <consortium name="The Broad Institute Genome Sequencing Center for Infectious Disease"/>
            <person name="Wu L."/>
            <person name="Ma J."/>
        </authorList>
    </citation>
    <scope>NUCLEOTIDE SEQUENCE [LARGE SCALE GENOMIC DNA]</scope>
    <source>
        <strain evidence="6">CGMCC 1.11013</strain>
    </source>
</reference>
<dbReference type="GO" id="GO:0000160">
    <property type="term" value="P:phosphorelay signal transduction system"/>
    <property type="evidence" value="ECO:0007669"/>
    <property type="project" value="InterPro"/>
</dbReference>
<feature type="domain" description="Response regulatory" evidence="2">
    <location>
        <begin position="11"/>
        <end position="131"/>
    </location>
</feature>
<dbReference type="Gene3D" id="3.40.50.2300">
    <property type="match status" value="1"/>
</dbReference>
<evidence type="ECO:0000256" key="1">
    <source>
        <dbReference type="PROSITE-ProRule" id="PRU00169"/>
    </source>
</evidence>
<dbReference type="Proteomes" id="UP000027439">
    <property type="component" value="Unassembled WGS sequence"/>
</dbReference>
<reference evidence="3" key="1">
    <citation type="journal article" date="2014" name="Int. J. Syst. Evol. Microbiol.">
        <title>Complete genome of a new Firmicutes species belonging to the dominant human colonic microbiota ('Ruminococcus bicirculans') reveals two chromosomes and a selective capacity to utilize plant glucans.</title>
        <authorList>
            <consortium name="NISC Comparative Sequencing Program"/>
            <person name="Wegmann U."/>
            <person name="Louis P."/>
            <person name="Goesmann A."/>
            <person name="Henrissat B."/>
            <person name="Duncan S.H."/>
            <person name="Flint H.J."/>
        </authorList>
    </citation>
    <scope>NUCLEOTIDE SEQUENCE</scope>
    <source>
        <strain evidence="3">CGMCC 1.11013</strain>
    </source>
</reference>
<reference evidence="3" key="4">
    <citation type="submission" date="2024-05" db="EMBL/GenBank/DDBJ databases">
        <authorList>
            <person name="Sun Q."/>
            <person name="Zhou Y."/>
        </authorList>
    </citation>
    <scope>NUCLEOTIDE SEQUENCE</scope>
    <source>
        <strain evidence="3">CGMCC 1.11013</strain>
    </source>
</reference>
<dbReference type="SUPFAM" id="SSF52172">
    <property type="entry name" value="CheY-like"/>
    <property type="match status" value="1"/>
</dbReference>
<dbReference type="AlphaFoldDB" id="A0A069P1A9"/>
<reference evidence="4 5" key="2">
    <citation type="submission" date="2014-03" db="EMBL/GenBank/DDBJ databases">
        <title>Draft Genome Sequences of Four Burkholderia Strains.</title>
        <authorList>
            <person name="Liu X.Y."/>
            <person name="Li C.X."/>
            <person name="Xu J.H."/>
        </authorList>
    </citation>
    <scope>NUCLEOTIDE SEQUENCE [LARGE SCALE GENOMIC DNA]</scope>
    <source>
        <strain evidence="4 5">R27</strain>
    </source>
</reference>
<evidence type="ECO:0000313" key="4">
    <source>
        <dbReference type="EMBL" id="KDR34408.1"/>
    </source>
</evidence>
<name>A0A069P1A9_9BURK</name>
<accession>A0A069P1A9</accession>
<dbReference type="EMBL" id="JFHE01000014">
    <property type="protein sequence ID" value="KDR34408.1"/>
    <property type="molecule type" value="Genomic_DNA"/>
</dbReference>
<dbReference type="Proteomes" id="UP000597138">
    <property type="component" value="Unassembled WGS sequence"/>
</dbReference>
<dbReference type="InterPro" id="IPR001789">
    <property type="entry name" value="Sig_transdc_resp-reg_receiver"/>
</dbReference>
<dbReference type="STRING" id="1071679.BG57_06655"/>
<protein>
    <recommendedName>
        <fullName evidence="2">Response regulatory domain-containing protein</fullName>
    </recommendedName>
</protein>
<dbReference type="PROSITE" id="PS50110">
    <property type="entry name" value="RESPONSE_REGULATORY"/>
    <property type="match status" value="1"/>
</dbReference>